<reference evidence="1 2" key="1">
    <citation type="submission" date="2020-08" db="EMBL/GenBank/DDBJ databases">
        <title>Sequencing the genomes of 1000 actinobacteria strains.</title>
        <authorList>
            <person name="Klenk H.-P."/>
        </authorList>
    </citation>
    <scope>NUCLEOTIDE SEQUENCE [LARGE SCALE GENOMIC DNA]</scope>
    <source>
        <strain evidence="1 2">DSM 43851</strain>
    </source>
</reference>
<dbReference type="Proteomes" id="UP000585638">
    <property type="component" value="Unassembled WGS sequence"/>
</dbReference>
<dbReference type="InterPro" id="IPR017853">
    <property type="entry name" value="GH"/>
</dbReference>
<organism evidence="1 2">
    <name type="scientific">Kutzneria kofuensis</name>
    <dbReference type="NCBI Taxonomy" id="103725"/>
    <lineage>
        <taxon>Bacteria</taxon>
        <taxon>Bacillati</taxon>
        <taxon>Actinomycetota</taxon>
        <taxon>Actinomycetes</taxon>
        <taxon>Pseudonocardiales</taxon>
        <taxon>Pseudonocardiaceae</taxon>
        <taxon>Kutzneria</taxon>
    </lineage>
</organism>
<accession>A0A7W9KH19</accession>
<dbReference type="Gene3D" id="3.20.20.80">
    <property type="entry name" value="Glycosidases"/>
    <property type="match status" value="1"/>
</dbReference>
<evidence type="ECO:0008006" key="3">
    <source>
        <dbReference type="Google" id="ProtNLM"/>
    </source>
</evidence>
<keyword evidence="2" id="KW-1185">Reference proteome</keyword>
<dbReference type="SUPFAM" id="SSF51445">
    <property type="entry name" value="(Trans)glycosidases"/>
    <property type="match status" value="1"/>
</dbReference>
<comment type="caution">
    <text evidence="1">The sequence shown here is derived from an EMBL/GenBank/DDBJ whole genome shotgun (WGS) entry which is preliminary data.</text>
</comment>
<proteinExistence type="predicted"/>
<sequence>MTEAQAADAGGLPLIGGPDFPIGIFWPPPPDQTTQARYQEIRDAGFTFVITGNYLDDGNIIGWALQQADQVGLKVLISDDTQLRNLTRWFTISDDRSVPMSITTADGRTLVQRALDAYGGHPSFAGFNMFDEPWADLFPTLGRALAIARSLRPTMLPYTNLPPDLGFPPGGYQQFVEQFIQTVQPALLSFDRYPILSSGLDAGYFSNWATIRQAGLNHGLPTWTFIQSVGSNTFRATNGAEMLWLINVSLAYGAKGIQYFTYWTPDPARGEGFGPAIIDLNGRRTERYRAAQQINTGWLSPVGRQLKPLVSEQVVHFNDPQNPGGVTPFAADDVLSAVSGDPVIIGRFRSGDPNDRTRWLLVVNRQYDRHSSVTVSPVPGRFGGVSQFDARSQNYRQVQSDRINVSLDAGAAALYRLS</sequence>
<gene>
    <name evidence="1" type="ORF">BJ998_003664</name>
</gene>
<protein>
    <recommendedName>
        <fullName evidence="3">Glycoside hydrolase family 42 N-terminal domain-containing protein</fullName>
    </recommendedName>
</protein>
<name>A0A7W9KH19_9PSEU</name>
<evidence type="ECO:0000313" key="1">
    <source>
        <dbReference type="EMBL" id="MBB5892468.1"/>
    </source>
</evidence>
<dbReference type="RefSeq" id="WP_221338051.1">
    <property type="nucleotide sequence ID" value="NZ_JACHIR010000001.1"/>
</dbReference>
<dbReference type="AlphaFoldDB" id="A0A7W9KH19"/>
<evidence type="ECO:0000313" key="2">
    <source>
        <dbReference type="Proteomes" id="UP000585638"/>
    </source>
</evidence>
<dbReference type="EMBL" id="JACHIR010000001">
    <property type="protein sequence ID" value="MBB5892468.1"/>
    <property type="molecule type" value="Genomic_DNA"/>
</dbReference>